<dbReference type="GO" id="GO:0005524">
    <property type="term" value="F:ATP binding"/>
    <property type="evidence" value="ECO:0007669"/>
    <property type="project" value="UniProtKB-KW"/>
</dbReference>
<evidence type="ECO:0000256" key="1">
    <source>
        <dbReference type="PIRSR" id="PIRSR640198-1"/>
    </source>
</evidence>
<dbReference type="Pfam" id="PF02661">
    <property type="entry name" value="Fic"/>
    <property type="match status" value="1"/>
</dbReference>
<dbReference type="AlphaFoldDB" id="A0A2X0SF05"/>
<name>A0A2X0SF05_9PROT</name>
<feature type="domain" description="Fido" evidence="4">
    <location>
        <begin position="316"/>
        <end position="451"/>
    </location>
</feature>
<protein>
    <submittedName>
        <fullName evidence="5">Filamentation induced by cAMP protein Fic</fullName>
    </submittedName>
</protein>
<reference evidence="5" key="1">
    <citation type="submission" date="2018-05" db="EMBL/GenBank/DDBJ databases">
        <authorList>
            <person name="Lanie J.A."/>
            <person name="Ng W.-L."/>
            <person name="Kazmierczak K.M."/>
            <person name="Andrzejewski T.M."/>
            <person name="Davidsen T.M."/>
            <person name="Wayne K.J."/>
            <person name="Tettelin H."/>
            <person name="Glass J.I."/>
            <person name="Rusch D."/>
            <person name="Podicherti R."/>
            <person name="Tsui H.-C.T."/>
            <person name="Winkler M.E."/>
        </authorList>
    </citation>
    <scope>NUCLEOTIDE SEQUENCE</scope>
    <source>
        <strain evidence="5">KNB</strain>
    </source>
</reference>
<dbReference type="SUPFAM" id="SSF140931">
    <property type="entry name" value="Fic-like"/>
    <property type="match status" value="1"/>
</dbReference>
<evidence type="ECO:0000256" key="3">
    <source>
        <dbReference type="PIRSR" id="PIRSR640198-3"/>
    </source>
</evidence>
<dbReference type="PANTHER" id="PTHR13504">
    <property type="entry name" value="FIDO DOMAIN-CONTAINING PROTEIN DDB_G0283145"/>
    <property type="match status" value="1"/>
</dbReference>
<organism evidence="5">
    <name type="scientific">Candidatus Nitrotoga fabula</name>
    <dbReference type="NCBI Taxonomy" id="2182327"/>
    <lineage>
        <taxon>Bacteria</taxon>
        <taxon>Pseudomonadati</taxon>
        <taxon>Pseudomonadota</taxon>
        <taxon>Betaproteobacteria</taxon>
        <taxon>Nitrosomonadales</taxon>
        <taxon>Gallionellaceae</taxon>
        <taxon>Candidatus Nitrotoga</taxon>
    </lineage>
</organism>
<evidence type="ECO:0000313" key="5">
    <source>
        <dbReference type="EMBL" id="SPS05941.1"/>
    </source>
</evidence>
<evidence type="ECO:0000259" key="4">
    <source>
        <dbReference type="PROSITE" id="PS51459"/>
    </source>
</evidence>
<dbReference type="InterPro" id="IPR003812">
    <property type="entry name" value="Fido"/>
</dbReference>
<accession>A0A2X0SF05</accession>
<proteinExistence type="predicted"/>
<dbReference type="InterPro" id="IPR036597">
    <property type="entry name" value="Fido-like_dom_sf"/>
</dbReference>
<feature type="binding site" evidence="2">
    <location>
        <begin position="394"/>
        <end position="401"/>
    </location>
    <ligand>
        <name>ATP</name>
        <dbReference type="ChEBI" id="CHEBI:30616"/>
    </ligand>
</feature>
<dbReference type="EMBL" id="LS423452">
    <property type="protein sequence ID" value="SPS05941.1"/>
    <property type="molecule type" value="Genomic_DNA"/>
</dbReference>
<evidence type="ECO:0000256" key="2">
    <source>
        <dbReference type="PIRSR" id="PIRSR640198-2"/>
    </source>
</evidence>
<keyword evidence="2" id="KW-0067">ATP-binding</keyword>
<dbReference type="PANTHER" id="PTHR13504:SF38">
    <property type="entry name" value="FIDO DOMAIN-CONTAINING PROTEIN"/>
    <property type="match status" value="1"/>
</dbReference>
<feature type="site" description="Important for autoinhibition of adenylyltransferase activity" evidence="3">
    <location>
        <position position="265"/>
    </location>
</feature>
<sequence length="492" mass="55322">MRQQDLYLNQELSPAERRAVQRRVLKGELHRIAPGVFTPLAEEQWPGLLQREKLRFLASQFPNTIVGYRSAFEGMAGRDEVIFLNSSYNRNHEYPGLTVALIKGVGPQAGDQPISGKRIYFPSLPRMMLENMSIDRHPLHRCAPIAEVEKRLTMICESRGESHLNVLRDEARQLAPLLGLMREFDKLDKLIGAILGTRPEQALADPSARASALGLPYDTARIALFDTLVTELRTRSFTPLPDQTGSGVAATHQAFLESYFSNFIEGTEFEIGEARDIVMHNKIAEKRPKDSHDIIGVFQQIIHPGWRSQTLSTTPQVLEQLRARHAEMMHARPEIEPGEFKDRMNFAGNTAFVAPERVRGTLVEGAKRLADVAPGMPRALLAMFLVAEVHPFLDGNGRLARLVMNAEFSAAGECRIIVPTLAREEYMDCLRKLTRQADADGFIRYMTWLQQWGAGFDYGNLDGVIEEMKGCNAFERSRVEFQLLVQGGPRNS</sequence>
<dbReference type="Gene3D" id="1.10.3290.10">
    <property type="entry name" value="Fido-like domain"/>
    <property type="match status" value="1"/>
</dbReference>
<dbReference type="InterPro" id="IPR040198">
    <property type="entry name" value="Fido_containing"/>
</dbReference>
<gene>
    <name evidence="5" type="ORF">NITFAB_1531</name>
</gene>
<dbReference type="PROSITE" id="PS51459">
    <property type="entry name" value="FIDO"/>
    <property type="match status" value="1"/>
</dbReference>
<keyword evidence="2" id="KW-0547">Nucleotide-binding</keyword>
<feature type="active site" evidence="1">
    <location>
        <position position="390"/>
    </location>
</feature>